<evidence type="ECO:0000256" key="6">
    <source>
        <dbReference type="SAM" id="MobiDB-lite"/>
    </source>
</evidence>
<dbReference type="GO" id="GO:0004523">
    <property type="term" value="F:RNA-DNA hybrid ribonuclease activity"/>
    <property type="evidence" value="ECO:0007669"/>
    <property type="project" value="UniProtKB-EC"/>
</dbReference>
<dbReference type="AlphaFoldDB" id="A0A9Q1GCK8"/>
<evidence type="ECO:0000256" key="3">
    <source>
        <dbReference type="ARBA" id="ARBA00022670"/>
    </source>
</evidence>
<dbReference type="SUPFAM" id="SSF57756">
    <property type="entry name" value="Retrovirus zinc finger-like domains"/>
    <property type="match status" value="1"/>
</dbReference>
<dbReference type="InterPro" id="IPR001584">
    <property type="entry name" value="Integrase_cat-core"/>
</dbReference>
<dbReference type="FunFam" id="3.30.70.270:FF:000003">
    <property type="entry name" value="Transposon Ty3-G Gag-Pol polyprotein"/>
    <property type="match status" value="1"/>
</dbReference>
<keyword evidence="5" id="KW-0238">DNA-binding</keyword>
<dbReference type="InterPro" id="IPR001878">
    <property type="entry name" value="Znf_CCHC"/>
</dbReference>
<evidence type="ECO:0000256" key="1">
    <source>
        <dbReference type="ARBA" id="ARBA00010879"/>
    </source>
</evidence>
<dbReference type="CDD" id="cd01647">
    <property type="entry name" value="RT_LTR"/>
    <property type="match status" value="1"/>
</dbReference>
<dbReference type="OrthoDB" id="775972at2759"/>
<protein>
    <recommendedName>
        <fullName evidence="2">ribonuclease H</fullName>
        <ecNumber evidence="2">3.1.26.4</ecNumber>
    </recommendedName>
</protein>
<gene>
    <name evidence="8" type="ORF">SKAU_G00022350</name>
</gene>
<comment type="caution">
    <text evidence="8">The sequence shown here is derived from an EMBL/GenBank/DDBJ whole genome shotgun (WGS) entry which is preliminary data.</text>
</comment>
<dbReference type="InterPro" id="IPR050951">
    <property type="entry name" value="Retrovirus_Pol_polyprotein"/>
</dbReference>
<comment type="similarity">
    <text evidence="1">Belongs to the beta type-B retroviral polymerase family. HERV class-II K(HML-2) pol subfamily.</text>
</comment>
<evidence type="ECO:0000313" key="9">
    <source>
        <dbReference type="Proteomes" id="UP001152622"/>
    </source>
</evidence>
<evidence type="ECO:0000256" key="5">
    <source>
        <dbReference type="ARBA" id="ARBA00023125"/>
    </source>
</evidence>
<feature type="domain" description="Integrase catalytic" evidence="7">
    <location>
        <begin position="759"/>
        <end position="921"/>
    </location>
</feature>
<dbReference type="PANTHER" id="PTHR37984">
    <property type="entry name" value="PROTEIN CBG26694"/>
    <property type="match status" value="1"/>
</dbReference>
<dbReference type="InterPro" id="IPR036875">
    <property type="entry name" value="Znf_CCHC_sf"/>
</dbReference>
<dbReference type="InterPro" id="IPR000477">
    <property type="entry name" value="RT_dom"/>
</dbReference>
<keyword evidence="4" id="KW-0064">Aspartyl protease</keyword>
<dbReference type="GO" id="GO:0003677">
    <property type="term" value="F:DNA binding"/>
    <property type="evidence" value="ECO:0007669"/>
    <property type="project" value="UniProtKB-KW"/>
</dbReference>
<dbReference type="FunFam" id="3.30.70.270:FF:000020">
    <property type="entry name" value="Transposon Tf2-6 polyprotein-like Protein"/>
    <property type="match status" value="1"/>
</dbReference>
<organism evidence="8 9">
    <name type="scientific">Synaphobranchus kaupii</name>
    <name type="common">Kaup's arrowtooth eel</name>
    <dbReference type="NCBI Taxonomy" id="118154"/>
    <lineage>
        <taxon>Eukaryota</taxon>
        <taxon>Metazoa</taxon>
        <taxon>Chordata</taxon>
        <taxon>Craniata</taxon>
        <taxon>Vertebrata</taxon>
        <taxon>Euteleostomi</taxon>
        <taxon>Actinopterygii</taxon>
        <taxon>Neopterygii</taxon>
        <taxon>Teleostei</taxon>
        <taxon>Anguilliformes</taxon>
        <taxon>Synaphobranchidae</taxon>
        <taxon>Synaphobranchus</taxon>
    </lineage>
</organism>
<evidence type="ECO:0000256" key="2">
    <source>
        <dbReference type="ARBA" id="ARBA00012180"/>
    </source>
</evidence>
<dbReference type="Gene3D" id="3.30.70.270">
    <property type="match status" value="2"/>
</dbReference>
<dbReference type="CDD" id="cd09274">
    <property type="entry name" value="RNase_HI_RT_Ty3"/>
    <property type="match status" value="1"/>
</dbReference>
<keyword evidence="3" id="KW-0645">Protease</keyword>
<dbReference type="GO" id="GO:0015074">
    <property type="term" value="P:DNA integration"/>
    <property type="evidence" value="ECO:0007669"/>
    <property type="project" value="InterPro"/>
</dbReference>
<dbReference type="SUPFAM" id="SSF56672">
    <property type="entry name" value="DNA/RNA polymerases"/>
    <property type="match status" value="1"/>
</dbReference>
<evidence type="ECO:0000256" key="4">
    <source>
        <dbReference type="ARBA" id="ARBA00022750"/>
    </source>
</evidence>
<dbReference type="Pfam" id="PF17919">
    <property type="entry name" value="RT_RNaseH_2"/>
    <property type="match status" value="1"/>
</dbReference>
<dbReference type="InterPro" id="IPR041577">
    <property type="entry name" value="RT_RNaseH_2"/>
</dbReference>
<feature type="region of interest" description="Disordered" evidence="6">
    <location>
        <begin position="189"/>
        <end position="212"/>
    </location>
</feature>
<dbReference type="InterPro" id="IPR036397">
    <property type="entry name" value="RNaseH_sf"/>
</dbReference>
<sequence>MAATAPFPSFFLPCPGEPAVPFKTWRKIFENYLLVINARGNAWPSARRRAVLLHCLATEGQRLFYSLPNTGTDYDPAIAALEEYFVPKTNVVAERHAFRKRIQAPHETVLQYVAALRELASTCDFGDRADEAIRDQLVASLHNPRIRERLLMDNALTLECAMTTATQMEAAAEQAKAFFEPQAVPVQAVQHMQRRQGRQRGDQTNTGDASQQGRTCYRCGLEGHLANAPNCAAASVTCRQCKKVGHFAKVCRATQTRSREQFLEKLRRLPLSVRGAVSDELKCLLAAGVIEPIDASAWVSPIVVIQKKSGKIRMCVDLQSRDLTAFITHDGLFRFCRVPYGLASAPSAFQKMMSIVLADLPGVEYYIDDIIIHGSDMHTHDKALTATLQRLNSAGLQLNDDKCRFHETSLPFLGHTVSADGLLPDAVRIQAVVDAPAPTDATTLRSFLGLLSWYSKWYSKFLHNHATVVELMRVCLRQTDSAFEWTDEAQASFETVKQMLVNSQALALFDPSRHTIISTDASDYGLGAVMSQVGPDNVERTVAFASRTLSAAERKYAVAEKEALACVWAVERWRIYLWGRRFTLKTDHQALTTLLTTKGVGRAGLRVARWSARLMPYTYDVIYRPGSENAPADCMSRLPLPAACLADDSPAAAPPADDDADWLTTLLQLMTMRSMSLFSPPLISLSLLLTLTLPVPHAPSSQCSVPSSHVVGLLPLKASTLYRCHTTHPAWNCLSRTISYFVAPDYLCLLFSALRSSPLLTSPTKGWCGRSSDFVNCTGGPKWTLRCSVPSVPATCASQMTKQQTHVQAHYNPCRFLKGRGKSRHGNPLNVVTDNGVQFTSASFASFLKDRQISHNRPSLYYPAANGTIERFNRVLKQTIQLAIQQHQPWKPAVVDFLQVYRATPHATTGSSPFELLHGRPMRTKLTLLTPAPECTAAKMDIRHRVSQQQRKMKAYTDAKRDTATTDEDNVESQVDRSPRPRRNSCLPGWLRDYAT</sequence>
<dbReference type="Pfam" id="PF00078">
    <property type="entry name" value="RVT_1"/>
    <property type="match status" value="1"/>
</dbReference>
<feature type="compositionally biased region" description="Basic and acidic residues" evidence="6">
    <location>
        <begin position="955"/>
        <end position="964"/>
    </location>
</feature>
<dbReference type="EC" id="3.1.26.4" evidence="2"/>
<dbReference type="GO" id="GO:0008270">
    <property type="term" value="F:zinc ion binding"/>
    <property type="evidence" value="ECO:0007669"/>
    <property type="project" value="InterPro"/>
</dbReference>
<dbReference type="GO" id="GO:0004190">
    <property type="term" value="F:aspartic-type endopeptidase activity"/>
    <property type="evidence" value="ECO:0007669"/>
    <property type="project" value="UniProtKB-KW"/>
</dbReference>
<dbReference type="PROSITE" id="PS50994">
    <property type="entry name" value="INTEGRASE"/>
    <property type="match status" value="1"/>
</dbReference>
<dbReference type="SMART" id="SM00343">
    <property type="entry name" value="ZnF_C2HC"/>
    <property type="match status" value="2"/>
</dbReference>
<evidence type="ECO:0000313" key="8">
    <source>
        <dbReference type="EMBL" id="KAJ8381457.1"/>
    </source>
</evidence>
<proteinExistence type="inferred from homology"/>
<dbReference type="PANTHER" id="PTHR37984:SF15">
    <property type="entry name" value="INTEGRASE CATALYTIC DOMAIN-CONTAINING PROTEIN"/>
    <property type="match status" value="1"/>
</dbReference>
<dbReference type="Proteomes" id="UP001152622">
    <property type="component" value="Chromosome 1"/>
</dbReference>
<keyword evidence="9" id="KW-1185">Reference proteome</keyword>
<dbReference type="InterPro" id="IPR043502">
    <property type="entry name" value="DNA/RNA_pol_sf"/>
</dbReference>
<reference evidence="8" key="1">
    <citation type="journal article" date="2023" name="Science">
        <title>Genome structures resolve the early diversification of teleost fishes.</title>
        <authorList>
            <person name="Parey E."/>
            <person name="Louis A."/>
            <person name="Montfort J."/>
            <person name="Bouchez O."/>
            <person name="Roques C."/>
            <person name="Iampietro C."/>
            <person name="Lluch J."/>
            <person name="Castinel A."/>
            <person name="Donnadieu C."/>
            <person name="Desvignes T."/>
            <person name="Floi Bucao C."/>
            <person name="Jouanno E."/>
            <person name="Wen M."/>
            <person name="Mejri S."/>
            <person name="Dirks R."/>
            <person name="Jansen H."/>
            <person name="Henkel C."/>
            <person name="Chen W.J."/>
            <person name="Zahm M."/>
            <person name="Cabau C."/>
            <person name="Klopp C."/>
            <person name="Thompson A.W."/>
            <person name="Robinson-Rechavi M."/>
            <person name="Braasch I."/>
            <person name="Lecointre G."/>
            <person name="Bobe J."/>
            <person name="Postlethwait J.H."/>
            <person name="Berthelot C."/>
            <person name="Roest Crollius H."/>
            <person name="Guiguen Y."/>
        </authorList>
    </citation>
    <scope>NUCLEOTIDE SEQUENCE</scope>
    <source>
        <strain evidence="8">WJC10195</strain>
    </source>
</reference>
<evidence type="ECO:0000259" key="7">
    <source>
        <dbReference type="PROSITE" id="PS50994"/>
    </source>
</evidence>
<accession>A0A9Q1GCK8</accession>
<dbReference type="SUPFAM" id="SSF53098">
    <property type="entry name" value="Ribonuclease H-like"/>
    <property type="match status" value="1"/>
</dbReference>
<name>A0A9Q1GCK8_SYNKA</name>
<keyword evidence="4" id="KW-0378">Hydrolase</keyword>
<dbReference type="GO" id="GO:0006508">
    <property type="term" value="P:proteolysis"/>
    <property type="evidence" value="ECO:0007669"/>
    <property type="project" value="UniProtKB-KW"/>
</dbReference>
<dbReference type="InterPro" id="IPR012337">
    <property type="entry name" value="RNaseH-like_sf"/>
</dbReference>
<dbReference type="Gene3D" id="3.30.420.10">
    <property type="entry name" value="Ribonuclease H-like superfamily/Ribonuclease H"/>
    <property type="match status" value="1"/>
</dbReference>
<feature type="region of interest" description="Disordered" evidence="6">
    <location>
        <begin position="946"/>
        <end position="996"/>
    </location>
</feature>
<dbReference type="Gene3D" id="4.10.60.10">
    <property type="entry name" value="Zinc finger, CCHC-type"/>
    <property type="match status" value="1"/>
</dbReference>
<dbReference type="EMBL" id="JAINUF010000001">
    <property type="protein sequence ID" value="KAJ8381457.1"/>
    <property type="molecule type" value="Genomic_DNA"/>
</dbReference>
<dbReference type="InterPro" id="IPR043128">
    <property type="entry name" value="Rev_trsase/Diguanyl_cyclase"/>
</dbReference>